<protein>
    <recommendedName>
        <fullName evidence="4">MacB-like periplasmic core domain-containing protein</fullName>
    </recommendedName>
</protein>
<dbReference type="GeneID" id="72465193"/>
<evidence type="ECO:0000313" key="2">
    <source>
        <dbReference type="EMBL" id="EDS09059.1"/>
    </source>
</evidence>
<dbReference type="STRING" id="169435.ERS852551_01169"/>
<evidence type="ECO:0000256" key="1">
    <source>
        <dbReference type="SAM" id="Phobius"/>
    </source>
</evidence>
<keyword evidence="3" id="KW-1185">Reference proteome</keyword>
<reference evidence="2" key="2">
    <citation type="submission" date="2013-09" db="EMBL/GenBank/DDBJ databases">
        <title>Draft genome sequence of Anaerotruncus colihominis(DSM 17241).</title>
        <authorList>
            <person name="Sudarsanam P."/>
            <person name="Ley R."/>
            <person name="Guruge J."/>
            <person name="Turnbaugh P.J."/>
            <person name="Mahowald M."/>
            <person name="Liep D."/>
            <person name="Gordon J."/>
        </authorList>
    </citation>
    <scope>NUCLEOTIDE SEQUENCE</scope>
    <source>
        <strain evidence="2">DSM 17241</strain>
    </source>
</reference>
<gene>
    <name evidence="2" type="ORF">ANACOL_04384</name>
</gene>
<organism evidence="2 3">
    <name type="scientific">Anaerotruncus colihominis DSM 17241</name>
    <dbReference type="NCBI Taxonomy" id="445972"/>
    <lineage>
        <taxon>Bacteria</taxon>
        <taxon>Bacillati</taxon>
        <taxon>Bacillota</taxon>
        <taxon>Clostridia</taxon>
        <taxon>Eubacteriales</taxon>
        <taxon>Oscillospiraceae</taxon>
        <taxon>Anaerotruncus</taxon>
    </lineage>
</organism>
<proteinExistence type="predicted"/>
<feature type="transmembrane region" description="Helical" evidence="1">
    <location>
        <begin position="245"/>
        <end position="262"/>
    </location>
</feature>
<sequence length="390" mass="42994">MTALLRRAPCWVALALTMICWSFSITTYARAAFECGGRAVLRLNGYALDAAAVETLFDTQARLPSAVKFAVWRQDDRKTVENEAFGRSCTASVLLVHGDASLIMPSGAALSDEDRSGCLIDRETALTLYGDDNPAGAQLLYDGRVYTVRGVFAAPAGTVVLRAPSSGTMTFDRITLDTAGQISMREAARQFAARHSLTDPLIITTESITVWGGLFMRLPGIVMGGALIWALLMLAHSRRVWPVQMACWIFAAAAVLVLYLWIMDVHPTIPQDLVPTRWSDFEFWARLFEERRRELMEYIWMKKERPDILVLTRLGSSALAGCGALFFWSGARRSPVAGLGELLCTLAVCLLGAFGGVCLAGGTAWMLWICAPLFFIFRRFLETTEKGRIV</sequence>
<reference evidence="2" key="1">
    <citation type="submission" date="2007-11" db="EMBL/GenBank/DDBJ databases">
        <authorList>
            <person name="Fulton L."/>
            <person name="Clifton S."/>
            <person name="Fulton B."/>
            <person name="Xu J."/>
            <person name="Minx P."/>
            <person name="Pepin K.H."/>
            <person name="Johnson M."/>
            <person name="Thiruvilangam P."/>
            <person name="Bhonagiri V."/>
            <person name="Nash W.E."/>
            <person name="Mardis E.R."/>
            <person name="Wilson R.K."/>
        </authorList>
    </citation>
    <scope>NUCLEOTIDE SEQUENCE [LARGE SCALE GENOMIC DNA]</scope>
    <source>
        <strain evidence="2">DSM 17241</strain>
    </source>
</reference>
<comment type="caution">
    <text evidence="2">The sequence shown here is derived from an EMBL/GenBank/DDBJ whole genome shotgun (WGS) entry which is preliminary data.</text>
</comment>
<evidence type="ECO:0000313" key="3">
    <source>
        <dbReference type="Proteomes" id="UP000003803"/>
    </source>
</evidence>
<feature type="transmembrane region" description="Helical" evidence="1">
    <location>
        <begin position="210"/>
        <end position="233"/>
    </location>
</feature>
<feature type="transmembrane region" description="Helical" evidence="1">
    <location>
        <begin position="308"/>
        <end position="329"/>
    </location>
</feature>
<name>B0PHU1_9FIRM</name>
<dbReference type="Proteomes" id="UP000003803">
    <property type="component" value="Unassembled WGS sequence"/>
</dbReference>
<keyword evidence="1" id="KW-1133">Transmembrane helix</keyword>
<accession>B0PHU1</accession>
<dbReference type="eggNOG" id="ENOG5032WRK">
    <property type="taxonomic scope" value="Bacteria"/>
</dbReference>
<feature type="transmembrane region" description="Helical" evidence="1">
    <location>
        <begin position="336"/>
        <end position="357"/>
    </location>
</feature>
<evidence type="ECO:0008006" key="4">
    <source>
        <dbReference type="Google" id="ProtNLM"/>
    </source>
</evidence>
<keyword evidence="1" id="KW-0472">Membrane</keyword>
<keyword evidence="1" id="KW-0812">Transmembrane</keyword>
<dbReference type="EMBL" id="ABGD02000034">
    <property type="protein sequence ID" value="EDS09059.1"/>
    <property type="molecule type" value="Genomic_DNA"/>
</dbReference>
<dbReference type="HOGENOM" id="CLU_065123_0_0_9"/>
<dbReference type="RefSeq" id="WP_006877217.1">
    <property type="nucleotide sequence ID" value="NZ_DS544193.1"/>
</dbReference>
<dbReference type="AlphaFoldDB" id="B0PHU1"/>